<accession>I4BB15</accession>
<sequence length="340" mass="37927">MNTQDPKPRRILSGMQATGELHVGHYLGVLTNFSRLQHEAECFFMVANLHSLTAFYPNYPDAHRFIAPMVSDWLAAGIAPEKATIFVQSDVPEHSELAQLLAMFTPVSWLERNPTYKDKQANTEKDLDSFGFLGYPVLQAADIVLYDATHVPIGEDQLPHLELTREIARRFNHYYRAGKADVLTVPQAILSSFPKVAGLDGRKMSKSYNNSLNLAESAESLSKKFMVMKTDTARVKRTDPGNPENCTVFTYYDFFAADLKEEVNQGCRSAALGCVDCKKQLLTRFLPAMAPFNAKRRELAEKSGLVNDILHAGAERARKVAAATMARVKDSMGLVSRYSL</sequence>
<dbReference type="Proteomes" id="UP000006048">
    <property type="component" value="Chromosome"/>
</dbReference>
<evidence type="ECO:0000256" key="8">
    <source>
        <dbReference type="ARBA" id="ARBA00049929"/>
    </source>
</evidence>
<evidence type="ECO:0000256" key="1">
    <source>
        <dbReference type="ARBA" id="ARBA00005594"/>
    </source>
</evidence>
<dbReference type="CDD" id="cd00806">
    <property type="entry name" value="TrpRS_core"/>
    <property type="match status" value="1"/>
</dbReference>
<evidence type="ECO:0000256" key="2">
    <source>
        <dbReference type="ARBA" id="ARBA00013161"/>
    </source>
</evidence>
<dbReference type="AlphaFoldDB" id="I4BB15"/>
<dbReference type="GO" id="GO:0005829">
    <property type="term" value="C:cytosol"/>
    <property type="evidence" value="ECO:0007669"/>
    <property type="project" value="TreeGrafter"/>
</dbReference>
<dbReference type="GO" id="GO:0005524">
    <property type="term" value="F:ATP binding"/>
    <property type="evidence" value="ECO:0007669"/>
    <property type="project" value="UniProtKB-KW"/>
</dbReference>
<dbReference type="KEGG" id="tpx:Turpa_3838"/>
<evidence type="ECO:0000256" key="7">
    <source>
        <dbReference type="ARBA" id="ARBA00023146"/>
    </source>
</evidence>
<dbReference type="GO" id="GO:0006436">
    <property type="term" value="P:tryptophanyl-tRNA aminoacylation"/>
    <property type="evidence" value="ECO:0007669"/>
    <property type="project" value="UniProtKB-UniRule"/>
</dbReference>
<evidence type="ECO:0000256" key="5">
    <source>
        <dbReference type="ARBA" id="ARBA00022840"/>
    </source>
</evidence>
<evidence type="ECO:0000256" key="10">
    <source>
        <dbReference type="RuleBase" id="RU363036"/>
    </source>
</evidence>
<dbReference type="Gene3D" id="3.40.50.620">
    <property type="entry name" value="HUPs"/>
    <property type="match status" value="1"/>
</dbReference>
<evidence type="ECO:0000256" key="9">
    <source>
        <dbReference type="NCBIfam" id="TIGR00233"/>
    </source>
</evidence>
<evidence type="ECO:0000313" key="12">
    <source>
        <dbReference type="Proteomes" id="UP000006048"/>
    </source>
</evidence>
<keyword evidence="7 10" id="KW-0030">Aminoacyl-tRNA synthetase</keyword>
<keyword evidence="4 10" id="KW-0547">Nucleotide-binding</keyword>
<dbReference type="InterPro" id="IPR002305">
    <property type="entry name" value="aa-tRNA-synth_Ic"/>
</dbReference>
<dbReference type="PANTHER" id="PTHR43766">
    <property type="entry name" value="TRYPTOPHAN--TRNA LIGASE, MITOCHONDRIAL"/>
    <property type="match status" value="1"/>
</dbReference>
<dbReference type="Pfam" id="PF00579">
    <property type="entry name" value="tRNA-synt_1b"/>
    <property type="match status" value="1"/>
</dbReference>
<gene>
    <name evidence="11" type="ordered locus">Turpa_3838</name>
</gene>
<proteinExistence type="inferred from homology"/>
<protein>
    <recommendedName>
        <fullName evidence="2 9">Tryptophan--tRNA ligase</fullName>
        <ecNumber evidence="2 9">6.1.1.2</ecNumber>
    </recommendedName>
</protein>
<dbReference type="GO" id="GO:0004830">
    <property type="term" value="F:tryptophan-tRNA ligase activity"/>
    <property type="evidence" value="ECO:0007669"/>
    <property type="project" value="UniProtKB-UniRule"/>
</dbReference>
<dbReference type="RefSeq" id="WP_014804949.1">
    <property type="nucleotide sequence ID" value="NC_018020.1"/>
</dbReference>
<dbReference type="EC" id="6.1.1.2" evidence="2 9"/>
<dbReference type="FunFam" id="1.10.240.10:FF:000005">
    <property type="entry name" value="Tryptophan--tRNA ligase"/>
    <property type="match status" value="1"/>
</dbReference>
<keyword evidence="3 10" id="KW-0436">Ligase</keyword>
<dbReference type="InterPro" id="IPR014729">
    <property type="entry name" value="Rossmann-like_a/b/a_fold"/>
</dbReference>
<organism evidence="11 12">
    <name type="scientific">Turneriella parva (strain ATCC BAA-1111 / DSM 21527 / NCTC 11395 / H)</name>
    <name type="common">Leptospira parva</name>
    <dbReference type="NCBI Taxonomy" id="869212"/>
    <lineage>
        <taxon>Bacteria</taxon>
        <taxon>Pseudomonadati</taxon>
        <taxon>Spirochaetota</taxon>
        <taxon>Spirochaetia</taxon>
        <taxon>Leptospirales</taxon>
        <taxon>Leptospiraceae</taxon>
        <taxon>Turneriella</taxon>
    </lineage>
</organism>
<dbReference type="Gene3D" id="1.10.240.10">
    <property type="entry name" value="Tyrosyl-Transfer RNA Synthetase"/>
    <property type="match status" value="1"/>
</dbReference>
<evidence type="ECO:0000313" key="11">
    <source>
        <dbReference type="EMBL" id="AFM14472.1"/>
    </source>
</evidence>
<evidence type="ECO:0000256" key="3">
    <source>
        <dbReference type="ARBA" id="ARBA00022598"/>
    </source>
</evidence>
<dbReference type="STRING" id="869212.Turpa_3838"/>
<dbReference type="OrthoDB" id="9801042at2"/>
<evidence type="ECO:0000256" key="6">
    <source>
        <dbReference type="ARBA" id="ARBA00022917"/>
    </source>
</evidence>
<dbReference type="PRINTS" id="PR01039">
    <property type="entry name" value="TRNASYNTHTRP"/>
</dbReference>
<dbReference type="InterPro" id="IPR050203">
    <property type="entry name" value="Trp-tRNA_synthetase"/>
</dbReference>
<comment type="catalytic activity">
    <reaction evidence="8">
        <text>tRNA(Trp) + L-tryptophan + ATP = L-tryptophyl-tRNA(Trp) + AMP + diphosphate + H(+)</text>
        <dbReference type="Rhea" id="RHEA:24080"/>
        <dbReference type="Rhea" id="RHEA-COMP:9671"/>
        <dbReference type="Rhea" id="RHEA-COMP:9705"/>
        <dbReference type="ChEBI" id="CHEBI:15378"/>
        <dbReference type="ChEBI" id="CHEBI:30616"/>
        <dbReference type="ChEBI" id="CHEBI:33019"/>
        <dbReference type="ChEBI" id="CHEBI:57912"/>
        <dbReference type="ChEBI" id="CHEBI:78442"/>
        <dbReference type="ChEBI" id="CHEBI:78535"/>
        <dbReference type="ChEBI" id="CHEBI:456215"/>
        <dbReference type="EC" id="6.1.1.2"/>
    </reaction>
</comment>
<reference evidence="11 12" key="1">
    <citation type="submission" date="2012-06" db="EMBL/GenBank/DDBJ databases">
        <title>The complete chromosome of genome of Turneriella parva DSM 21527.</title>
        <authorList>
            <consortium name="US DOE Joint Genome Institute (JGI-PGF)"/>
            <person name="Lucas S."/>
            <person name="Han J."/>
            <person name="Lapidus A."/>
            <person name="Bruce D."/>
            <person name="Goodwin L."/>
            <person name="Pitluck S."/>
            <person name="Peters L."/>
            <person name="Kyrpides N."/>
            <person name="Mavromatis K."/>
            <person name="Ivanova N."/>
            <person name="Mikhailova N."/>
            <person name="Chertkov O."/>
            <person name="Detter J.C."/>
            <person name="Tapia R."/>
            <person name="Han C."/>
            <person name="Land M."/>
            <person name="Hauser L."/>
            <person name="Markowitz V."/>
            <person name="Cheng J.-F."/>
            <person name="Hugenholtz P."/>
            <person name="Woyke T."/>
            <person name="Wu D."/>
            <person name="Gronow S."/>
            <person name="Wellnitz S."/>
            <person name="Brambilla E."/>
            <person name="Klenk H.-P."/>
            <person name="Eisen J.A."/>
        </authorList>
    </citation>
    <scope>NUCLEOTIDE SEQUENCE [LARGE SCALE GENOMIC DNA]</scope>
    <source>
        <strain evidence="12">ATCC BAA-1111 / DSM 21527 / NCTC 11395 / H</strain>
    </source>
</reference>
<keyword evidence="5 10" id="KW-0067">ATP-binding</keyword>
<dbReference type="PANTHER" id="PTHR43766:SF1">
    <property type="entry name" value="TRYPTOPHAN--TRNA LIGASE, MITOCHONDRIAL"/>
    <property type="match status" value="1"/>
</dbReference>
<dbReference type="HOGENOM" id="CLU_029244_0_0_12"/>
<comment type="similarity">
    <text evidence="1 10">Belongs to the class-I aminoacyl-tRNA synthetase family.</text>
</comment>
<dbReference type="NCBIfam" id="TIGR00233">
    <property type="entry name" value="trpS"/>
    <property type="match status" value="1"/>
</dbReference>
<evidence type="ECO:0000256" key="4">
    <source>
        <dbReference type="ARBA" id="ARBA00022741"/>
    </source>
</evidence>
<keyword evidence="12" id="KW-1185">Reference proteome</keyword>
<dbReference type="PATRIC" id="fig|869212.3.peg.3867"/>
<keyword evidence="6 10" id="KW-0648">Protein biosynthesis</keyword>
<dbReference type="SUPFAM" id="SSF52374">
    <property type="entry name" value="Nucleotidylyl transferase"/>
    <property type="match status" value="1"/>
</dbReference>
<dbReference type="InterPro" id="IPR002306">
    <property type="entry name" value="Trp-tRNA-ligase"/>
</dbReference>
<dbReference type="EMBL" id="CP002959">
    <property type="protein sequence ID" value="AFM14472.1"/>
    <property type="molecule type" value="Genomic_DNA"/>
</dbReference>
<name>I4BB15_TURPD</name>